<sequence>MAKKHATRPALRAYSVYRYLISGKLDFTPVKRTAAVYLNSGRNVYQTWLVRDKKDEEKPKRKYATTYLGKGIFLIPIWIGVPDWEIEFLKTNEKVKNIPLTQLGIAEFNSEFRRLCYTQVEDLEHARRMTVHILDQYAALDVSAMPTFQEMFSAILKAESIGKVVEMRKMEFDNLFATTEIKIKKAQRGLENFLNCEAIFTGEMFPEDMQAIVSYLRNTAETIESLTMRPIGRATKLVSKSLQCTISHLKNNRFRRARKCMESALKNIHYP</sequence>
<proteinExistence type="predicted"/>
<dbReference type="EMBL" id="MEZT01000024">
    <property type="protein sequence ID" value="OGD56247.1"/>
    <property type="molecule type" value="Genomic_DNA"/>
</dbReference>
<organism evidence="1 2">
    <name type="scientific">Candidatus Berkelbacteria bacterium RBG_13_40_8</name>
    <dbReference type="NCBI Taxonomy" id="1797467"/>
    <lineage>
        <taxon>Bacteria</taxon>
        <taxon>Candidatus Berkelbacteria</taxon>
    </lineage>
</organism>
<evidence type="ECO:0000313" key="2">
    <source>
        <dbReference type="Proteomes" id="UP000178764"/>
    </source>
</evidence>
<gene>
    <name evidence="1" type="ORF">A2V71_02910</name>
</gene>
<dbReference type="Proteomes" id="UP000178764">
    <property type="component" value="Unassembled WGS sequence"/>
</dbReference>
<reference evidence="1 2" key="1">
    <citation type="journal article" date="2016" name="Nat. Commun.">
        <title>Thousands of microbial genomes shed light on interconnected biogeochemical processes in an aquifer system.</title>
        <authorList>
            <person name="Anantharaman K."/>
            <person name="Brown C.T."/>
            <person name="Hug L.A."/>
            <person name="Sharon I."/>
            <person name="Castelle C.J."/>
            <person name="Probst A.J."/>
            <person name="Thomas B.C."/>
            <person name="Singh A."/>
            <person name="Wilkins M.J."/>
            <person name="Karaoz U."/>
            <person name="Brodie E.L."/>
            <person name="Williams K.H."/>
            <person name="Hubbard S.S."/>
            <person name="Banfield J.F."/>
        </authorList>
    </citation>
    <scope>NUCLEOTIDE SEQUENCE [LARGE SCALE GENOMIC DNA]</scope>
</reference>
<protein>
    <submittedName>
        <fullName evidence="1">Uncharacterized protein</fullName>
    </submittedName>
</protein>
<evidence type="ECO:0000313" key="1">
    <source>
        <dbReference type="EMBL" id="OGD56247.1"/>
    </source>
</evidence>
<comment type="caution">
    <text evidence="1">The sequence shown here is derived from an EMBL/GenBank/DDBJ whole genome shotgun (WGS) entry which is preliminary data.</text>
</comment>
<accession>A0A1F5DM58</accession>
<name>A0A1F5DM58_9BACT</name>
<dbReference type="AlphaFoldDB" id="A0A1F5DM58"/>